<dbReference type="KEGG" id="thyd:TTHT_1302"/>
<dbReference type="InterPro" id="IPR012675">
    <property type="entry name" value="Beta-grasp_dom_sf"/>
</dbReference>
<protein>
    <submittedName>
        <fullName evidence="1">Sulfur carrier protein</fullName>
    </submittedName>
</protein>
<gene>
    <name evidence="1" type="primary">thiS</name>
    <name evidence="1" type="ORF">TTHT_1302</name>
</gene>
<dbReference type="CDD" id="cd00565">
    <property type="entry name" value="Ubl_ThiS"/>
    <property type="match status" value="1"/>
</dbReference>
<dbReference type="InterPro" id="IPR010035">
    <property type="entry name" value="Thi_S"/>
</dbReference>
<dbReference type="Gene3D" id="3.10.20.30">
    <property type="match status" value="1"/>
</dbReference>
<dbReference type="SUPFAM" id="SSF54285">
    <property type="entry name" value="MoaD/ThiS"/>
    <property type="match status" value="1"/>
</dbReference>
<dbReference type="InterPro" id="IPR016155">
    <property type="entry name" value="Mopterin_synth/thiamin_S_b"/>
</dbReference>
<sequence length="67" mass="7516">MKLRINGEIREFENNLTNVSELLSALKINSRFVAVELNGKVIYKEDFDKTLIKEGDKVEVVSFVGGG</sequence>
<name>A0A7R6SYI5_9BACT</name>
<dbReference type="NCBIfam" id="TIGR01683">
    <property type="entry name" value="thiS"/>
    <property type="match status" value="1"/>
</dbReference>
<dbReference type="PANTHER" id="PTHR34472:SF1">
    <property type="entry name" value="SULFUR CARRIER PROTEIN THIS"/>
    <property type="match status" value="1"/>
</dbReference>
<proteinExistence type="predicted"/>
<accession>A0A7R6SYI5</accession>
<dbReference type="InterPro" id="IPR003749">
    <property type="entry name" value="ThiS/MoaD-like"/>
</dbReference>
<dbReference type="PANTHER" id="PTHR34472">
    <property type="entry name" value="SULFUR CARRIER PROTEIN THIS"/>
    <property type="match status" value="1"/>
</dbReference>
<dbReference type="AlphaFoldDB" id="A0A7R6SYI5"/>
<keyword evidence="2" id="KW-1185">Reference proteome</keyword>
<dbReference type="Pfam" id="PF02597">
    <property type="entry name" value="ThiS"/>
    <property type="match status" value="1"/>
</dbReference>
<dbReference type="Proteomes" id="UP000595564">
    <property type="component" value="Chromosome"/>
</dbReference>
<reference evidence="1 2" key="1">
    <citation type="journal article" date="2012" name="Extremophiles">
        <title>Thermotomaculum hydrothermale gen. nov., sp. nov., a novel heterotrophic thermophile within the phylum Acidobacteria from a deep-sea hydrothermal vent chimney in the Southern Okinawa Trough.</title>
        <authorList>
            <person name="Izumi H."/>
            <person name="Nunoura T."/>
            <person name="Miyazaki M."/>
            <person name="Mino S."/>
            <person name="Toki T."/>
            <person name="Takai K."/>
            <person name="Sako Y."/>
            <person name="Sawabe T."/>
            <person name="Nakagawa S."/>
        </authorList>
    </citation>
    <scope>NUCLEOTIDE SEQUENCE [LARGE SCALE GENOMIC DNA]</scope>
    <source>
        <strain evidence="1 2">AC55</strain>
    </source>
</reference>
<dbReference type="EMBL" id="AP017470">
    <property type="protein sequence ID" value="BBB32819.1"/>
    <property type="molecule type" value="Genomic_DNA"/>
</dbReference>
<evidence type="ECO:0000313" key="2">
    <source>
        <dbReference type="Proteomes" id="UP000595564"/>
    </source>
</evidence>
<dbReference type="RefSeq" id="WP_201327122.1">
    <property type="nucleotide sequence ID" value="NZ_AP017470.1"/>
</dbReference>
<organism evidence="1 2">
    <name type="scientific">Thermotomaculum hydrothermale</name>
    <dbReference type="NCBI Taxonomy" id="981385"/>
    <lineage>
        <taxon>Bacteria</taxon>
        <taxon>Pseudomonadati</taxon>
        <taxon>Acidobacteriota</taxon>
        <taxon>Holophagae</taxon>
        <taxon>Thermotomaculales</taxon>
        <taxon>Thermotomaculaceae</taxon>
        <taxon>Thermotomaculum</taxon>
    </lineage>
</organism>
<evidence type="ECO:0000313" key="1">
    <source>
        <dbReference type="EMBL" id="BBB32819.1"/>
    </source>
</evidence>